<accession>A0A139N1X0</accession>
<dbReference type="EMBL" id="LQRC01000224">
    <property type="protein sequence ID" value="KXT70026.1"/>
    <property type="molecule type" value="Genomic_DNA"/>
</dbReference>
<organism evidence="2 3">
    <name type="scientific">Streptococcus gordonii</name>
    <dbReference type="NCBI Taxonomy" id="1302"/>
    <lineage>
        <taxon>Bacteria</taxon>
        <taxon>Bacillati</taxon>
        <taxon>Bacillota</taxon>
        <taxon>Bacilli</taxon>
        <taxon>Lactobacillales</taxon>
        <taxon>Streptococcaceae</taxon>
        <taxon>Streptococcus</taxon>
    </lineage>
</organism>
<evidence type="ECO:0000313" key="2">
    <source>
        <dbReference type="EMBL" id="KXT70026.1"/>
    </source>
</evidence>
<evidence type="ECO:0000313" key="3">
    <source>
        <dbReference type="Proteomes" id="UP000070096"/>
    </source>
</evidence>
<keyword evidence="1" id="KW-0812">Transmembrane</keyword>
<name>A0A139N1X0_STRGN</name>
<sequence>MLTALILLVPTVENGRILSSGWTPYAYFLSIAAYIAYLFSKRPKVREGYRSSAKIRYATWTALILAIIVAFL</sequence>
<protein>
    <submittedName>
        <fullName evidence="2">Uncharacterized protein</fullName>
    </submittedName>
</protein>
<reference evidence="2 3" key="1">
    <citation type="submission" date="2016-01" db="EMBL/GenBank/DDBJ databases">
        <title>Highly variable Streptococcus oralis are common among viridans streptococci isolated from primates.</title>
        <authorList>
            <person name="Denapaite D."/>
            <person name="Rieger M."/>
            <person name="Koendgen S."/>
            <person name="Brueckner R."/>
            <person name="Ochigava I."/>
            <person name="Kappeler P."/>
            <person name="Maetz-Rensing K."/>
            <person name="Leendertz F."/>
            <person name="Hakenbeck R."/>
        </authorList>
    </citation>
    <scope>NUCLEOTIDE SEQUENCE [LARGE SCALE GENOMIC DNA]</scope>
    <source>
        <strain evidence="2 3">DD07</strain>
    </source>
</reference>
<proteinExistence type="predicted"/>
<gene>
    <name evidence="2" type="ORF">SGODD07_01693</name>
</gene>
<feature type="transmembrane region" description="Helical" evidence="1">
    <location>
        <begin position="24"/>
        <end position="40"/>
    </location>
</feature>
<comment type="caution">
    <text evidence="2">The sequence shown here is derived from an EMBL/GenBank/DDBJ whole genome shotgun (WGS) entry which is preliminary data.</text>
</comment>
<dbReference type="Proteomes" id="UP000070096">
    <property type="component" value="Unassembled WGS sequence"/>
</dbReference>
<evidence type="ECO:0000256" key="1">
    <source>
        <dbReference type="SAM" id="Phobius"/>
    </source>
</evidence>
<dbReference type="PATRIC" id="fig|1302.21.peg.1876"/>
<keyword evidence="1" id="KW-1133">Transmembrane helix</keyword>
<dbReference type="AlphaFoldDB" id="A0A139N1X0"/>
<feature type="transmembrane region" description="Helical" evidence="1">
    <location>
        <begin position="52"/>
        <end position="71"/>
    </location>
</feature>
<keyword evidence="1" id="KW-0472">Membrane</keyword>